<name>A0A2P2INA9_RHIMU</name>
<evidence type="ECO:0000313" key="1">
    <source>
        <dbReference type="EMBL" id="MBW82702.1"/>
    </source>
</evidence>
<accession>A0A2P2INA9</accession>
<reference evidence="1" key="1">
    <citation type="submission" date="2018-02" db="EMBL/GenBank/DDBJ databases">
        <title>Rhizophora mucronata_Transcriptome.</title>
        <authorList>
            <person name="Meera S.P."/>
            <person name="Sreeshan A."/>
            <person name="Augustine A."/>
        </authorList>
    </citation>
    <scope>NUCLEOTIDE SEQUENCE</scope>
    <source>
        <tissue evidence="1">Leaf</tissue>
    </source>
</reference>
<proteinExistence type="predicted"/>
<organism evidence="1">
    <name type="scientific">Rhizophora mucronata</name>
    <name type="common">Asiatic mangrove</name>
    <dbReference type="NCBI Taxonomy" id="61149"/>
    <lineage>
        <taxon>Eukaryota</taxon>
        <taxon>Viridiplantae</taxon>
        <taxon>Streptophyta</taxon>
        <taxon>Embryophyta</taxon>
        <taxon>Tracheophyta</taxon>
        <taxon>Spermatophyta</taxon>
        <taxon>Magnoliopsida</taxon>
        <taxon>eudicotyledons</taxon>
        <taxon>Gunneridae</taxon>
        <taxon>Pentapetalae</taxon>
        <taxon>rosids</taxon>
        <taxon>fabids</taxon>
        <taxon>Malpighiales</taxon>
        <taxon>Rhizophoraceae</taxon>
        <taxon>Rhizophora</taxon>
    </lineage>
</organism>
<protein>
    <submittedName>
        <fullName evidence="1">Uncharacterized protein</fullName>
    </submittedName>
</protein>
<sequence>MLYIRTDGTQQGSSFPILSKYSLATLTCPSLQRESNKISNKLFAASEANAHWFRLLAYSNVRIAACGIPAREYLLIRIANVSAETNAPGSSSPPILIRSRSRHQAESNSLALPSALIMELKSVAED</sequence>
<dbReference type="EMBL" id="GGEC01002219">
    <property type="protein sequence ID" value="MBW82702.1"/>
    <property type="molecule type" value="Transcribed_RNA"/>
</dbReference>
<dbReference type="AlphaFoldDB" id="A0A2P2INA9"/>